<evidence type="ECO:0000256" key="5">
    <source>
        <dbReference type="ARBA" id="ARBA00010617"/>
    </source>
</evidence>
<comment type="similarity">
    <text evidence="5 17">Belongs to the cytochrome P450 family.</text>
</comment>
<evidence type="ECO:0000256" key="7">
    <source>
        <dbReference type="ARBA" id="ARBA00022617"/>
    </source>
</evidence>
<dbReference type="EC" id="1.14.14.1" evidence="6"/>
<comment type="subcellular location">
    <subcellularLocation>
        <location evidence="4">Endoplasmic reticulum membrane</location>
        <topology evidence="4">Peripheral membrane protein</topology>
    </subcellularLocation>
    <subcellularLocation>
        <location evidence="3">Microsome membrane</location>
        <topology evidence="3">Peripheral membrane protein</topology>
    </subcellularLocation>
</comment>
<evidence type="ECO:0000256" key="3">
    <source>
        <dbReference type="ARBA" id="ARBA00004174"/>
    </source>
</evidence>
<evidence type="ECO:0000256" key="14">
    <source>
        <dbReference type="ARBA" id="ARBA00023136"/>
    </source>
</evidence>
<evidence type="ECO:0000256" key="9">
    <source>
        <dbReference type="ARBA" id="ARBA00022824"/>
    </source>
</evidence>
<evidence type="ECO:0000256" key="10">
    <source>
        <dbReference type="ARBA" id="ARBA00022848"/>
    </source>
</evidence>
<keyword evidence="11 17" id="KW-0560">Oxidoreductase</keyword>
<comment type="cofactor">
    <cofactor evidence="1 16">
        <name>heme</name>
        <dbReference type="ChEBI" id="CHEBI:30413"/>
    </cofactor>
</comment>
<keyword evidence="7 16" id="KW-0349">Heme</keyword>
<protein>
    <recommendedName>
        <fullName evidence="6">unspecific monooxygenase</fullName>
        <ecNumber evidence="6">1.14.14.1</ecNumber>
    </recommendedName>
</protein>
<dbReference type="GO" id="GO:0020037">
    <property type="term" value="F:heme binding"/>
    <property type="evidence" value="ECO:0007669"/>
    <property type="project" value="InterPro"/>
</dbReference>
<evidence type="ECO:0000256" key="2">
    <source>
        <dbReference type="ARBA" id="ARBA00003690"/>
    </source>
</evidence>
<evidence type="ECO:0000256" key="1">
    <source>
        <dbReference type="ARBA" id="ARBA00001971"/>
    </source>
</evidence>
<evidence type="ECO:0000256" key="11">
    <source>
        <dbReference type="ARBA" id="ARBA00023002"/>
    </source>
</evidence>
<keyword evidence="9" id="KW-0256">Endoplasmic reticulum</keyword>
<evidence type="ECO:0000256" key="4">
    <source>
        <dbReference type="ARBA" id="ARBA00004406"/>
    </source>
</evidence>
<keyword evidence="13 17" id="KW-0503">Monooxygenase</keyword>
<evidence type="ECO:0000256" key="6">
    <source>
        <dbReference type="ARBA" id="ARBA00012109"/>
    </source>
</evidence>
<dbReference type="InterPro" id="IPR002403">
    <property type="entry name" value="Cyt_P450_E_grp-IV"/>
</dbReference>
<keyword evidence="10" id="KW-0492">Microsome</keyword>
<evidence type="ECO:0000313" key="19">
    <source>
        <dbReference type="Proteomes" id="UP000053268"/>
    </source>
</evidence>
<dbReference type="PROSITE" id="PS00086">
    <property type="entry name" value="CYTOCHROME_P450"/>
    <property type="match status" value="1"/>
</dbReference>
<comment type="catalytic activity">
    <reaction evidence="15">
        <text>an organic molecule + reduced [NADPH--hemoprotein reductase] + O2 = an alcohol + oxidized [NADPH--hemoprotein reductase] + H2O + H(+)</text>
        <dbReference type="Rhea" id="RHEA:17149"/>
        <dbReference type="Rhea" id="RHEA-COMP:11964"/>
        <dbReference type="Rhea" id="RHEA-COMP:11965"/>
        <dbReference type="ChEBI" id="CHEBI:15377"/>
        <dbReference type="ChEBI" id="CHEBI:15378"/>
        <dbReference type="ChEBI" id="CHEBI:15379"/>
        <dbReference type="ChEBI" id="CHEBI:30879"/>
        <dbReference type="ChEBI" id="CHEBI:57618"/>
        <dbReference type="ChEBI" id="CHEBI:58210"/>
        <dbReference type="ChEBI" id="CHEBI:142491"/>
        <dbReference type="EC" id="1.14.14.1"/>
    </reaction>
</comment>
<keyword evidence="14" id="KW-0472">Membrane</keyword>
<dbReference type="InterPro" id="IPR050476">
    <property type="entry name" value="Insect_CytP450_Detox"/>
</dbReference>
<evidence type="ECO:0000256" key="15">
    <source>
        <dbReference type="ARBA" id="ARBA00047827"/>
    </source>
</evidence>
<evidence type="ECO:0000256" key="12">
    <source>
        <dbReference type="ARBA" id="ARBA00023004"/>
    </source>
</evidence>
<proteinExistence type="inferred from homology"/>
<gene>
    <name evidence="18" type="ORF">RR46_01909</name>
</gene>
<evidence type="ECO:0000313" key="18">
    <source>
        <dbReference type="EMBL" id="KPJ04444.1"/>
    </source>
</evidence>
<sequence length="116" mass="13208">MGWLDRVAATDYKVDDKLTIPAGTPVYVNGLSLHYDPNIYPEPMQFNPDRFLPENEKKIPPFTYIPFGEGPRMCIGNNSFNLVHFVLCLINEYHPILTTVVKRAVTCSHESARLAR</sequence>
<dbReference type="SUPFAM" id="SSF48264">
    <property type="entry name" value="Cytochrome P450"/>
    <property type="match status" value="1"/>
</dbReference>
<dbReference type="STRING" id="66420.A0A194QGA0"/>
<dbReference type="Pfam" id="PF00067">
    <property type="entry name" value="p450"/>
    <property type="match status" value="1"/>
</dbReference>
<keyword evidence="12 16" id="KW-0408">Iron</keyword>
<evidence type="ECO:0000256" key="8">
    <source>
        <dbReference type="ARBA" id="ARBA00022723"/>
    </source>
</evidence>
<comment type="function">
    <text evidence="2">May be involved in the metabolism of insect hormones and in the breakdown of synthetic insecticides.</text>
</comment>
<reference evidence="18 19" key="1">
    <citation type="journal article" date="2015" name="Nat. Commun.">
        <title>Outbred genome sequencing and CRISPR/Cas9 gene editing in butterflies.</title>
        <authorList>
            <person name="Li X."/>
            <person name="Fan D."/>
            <person name="Zhang W."/>
            <person name="Liu G."/>
            <person name="Zhang L."/>
            <person name="Zhao L."/>
            <person name="Fang X."/>
            <person name="Chen L."/>
            <person name="Dong Y."/>
            <person name="Chen Y."/>
            <person name="Ding Y."/>
            <person name="Zhao R."/>
            <person name="Feng M."/>
            <person name="Zhu Y."/>
            <person name="Feng Y."/>
            <person name="Jiang X."/>
            <person name="Zhu D."/>
            <person name="Xiang H."/>
            <person name="Feng X."/>
            <person name="Li S."/>
            <person name="Wang J."/>
            <person name="Zhang G."/>
            <person name="Kronforst M.R."/>
            <person name="Wang W."/>
        </authorList>
    </citation>
    <scope>NUCLEOTIDE SEQUENCE [LARGE SCALE GENOMIC DNA]</scope>
    <source>
        <strain evidence="18">Ya'a_city_454_Px</strain>
        <tissue evidence="18">Whole body</tissue>
    </source>
</reference>
<dbReference type="PRINTS" id="PR00465">
    <property type="entry name" value="EP450IV"/>
</dbReference>
<dbReference type="InterPro" id="IPR001128">
    <property type="entry name" value="Cyt_P450"/>
</dbReference>
<accession>A0A194QGA0</accession>
<dbReference type="InterPro" id="IPR036396">
    <property type="entry name" value="Cyt_P450_sf"/>
</dbReference>
<dbReference type="GO" id="GO:0005789">
    <property type="term" value="C:endoplasmic reticulum membrane"/>
    <property type="evidence" value="ECO:0007669"/>
    <property type="project" value="UniProtKB-SubCell"/>
</dbReference>
<dbReference type="PANTHER" id="PTHR24292:SF54">
    <property type="entry name" value="CYP9F3-RELATED"/>
    <property type="match status" value="1"/>
</dbReference>
<dbReference type="Gene3D" id="1.10.630.10">
    <property type="entry name" value="Cytochrome P450"/>
    <property type="match status" value="1"/>
</dbReference>
<feature type="binding site" description="axial binding residue" evidence="16">
    <location>
        <position position="74"/>
    </location>
    <ligand>
        <name>heme</name>
        <dbReference type="ChEBI" id="CHEBI:30413"/>
    </ligand>
    <ligandPart>
        <name>Fe</name>
        <dbReference type="ChEBI" id="CHEBI:18248"/>
    </ligandPart>
</feature>
<dbReference type="AlphaFoldDB" id="A0A194QGA0"/>
<keyword evidence="19" id="KW-1185">Reference proteome</keyword>
<organism evidence="18 19">
    <name type="scientific">Papilio xuthus</name>
    <name type="common">Asian swallowtail butterfly</name>
    <dbReference type="NCBI Taxonomy" id="66420"/>
    <lineage>
        <taxon>Eukaryota</taxon>
        <taxon>Metazoa</taxon>
        <taxon>Ecdysozoa</taxon>
        <taxon>Arthropoda</taxon>
        <taxon>Hexapoda</taxon>
        <taxon>Insecta</taxon>
        <taxon>Pterygota</taxon>
        <taxon>Neoptera</taxon>
        <taxon>Endopterygota</taxon>
        <taxon>Lepidoptera</taxon>
        <taxon>Glossata</taxon>
        <taxon>Ditrysia</taxon>
        <taxon>Papilionoidea</taxon>
        <taxon>Papilionidae</taxon>
        <taxon>Papilioninae</taxon>
        <taxon>Papilio</taxon>
    </lineage>
</organism>
<evidence type="ECO:0000256" key="17">
    <source>
        <dbReference type="RuleBase" id="RU000461"/>
    </source>
</evidence>
<evidence type="ECO:0000256" key="16">
    <source>
        <dbReference type="PIRSR" id="PIRSR602403-1"/>
    </source>
</evidence>
<dbReference type="InterPro" id="IPR017972">
    <property type="entry name" value="Cyt_P450_CS"/>
</dbReference>
<name>A0A194QGA0_PAPXU</name>
<dbReference type="Proteomes" id="UP000053268">
    <property type="component" value="Unassembled WGS sequence"/>
</dbReference>
<keyword evidence="8 16" id="KW-0479">Metal-binding</keyword>
<dbReference type="PANTHER" id="PTHR24292">
    <property type="entry name" value="CYTOCHROME P450"/>
    <property type="match status" value="1"/>
</dbReference>
<dbReference type="EMBL" id="KQ458981">
    <property type="protein sequence ID" value="KPJ04444.1"/>
    <property type="molecule type" value="Genomic_DNA"/>
</dbReference>
<dbReference type="GO" id="GO:0005506">
    <property type="term" value="F:iron ion binding"/>
    <property type="evidence" value="ECO:0007669"/>
    <property type="project" value="InterPro"/>
</dbReference>
<dbReference type="GO" id="GO:0016712">
    <property type="term" value="F:oxidoreductase activity, acting on paired donors, with incorporation or reduction of molecular oxygen, reduced flavin or flavoprotein as one donor, and incorporation of one atom of oxygen"/>
    <property type="evidence" value="ECO:0007669"/>
    <property type="project" value="UniProtKB-EC"/>
</dbReference>
<evidence type="ECO:0000256" key="13">
    <source>
        <dbReference type="ARBA" id="ARBA00023033"/>
    </source>
</evidence>